<gene>
    <name evidence="3" type="ORF">ATANTOWER_021000</name>
</gene>
<feature type="signal peptide" evidence="2">
    <location>
        <begin position="1"/>
        <end position="20"/>
    </location>
</feature>
<evidence type="ECO:0000256" key="2">
    <source>
        <dbReference type="SAM" id="SignalP"/>
    </source>
</evidence>
<evidence type="ECO:0000313" key="3">
    <source>
        <dbReference type="EMBL" id="MED6253029.1"/>
    </source>
</evidence>
<sequence length="118" mass="13200">MVSCAVLVLGPLWIQGLLQACKTEKLPRGVVVSWVWERVLEGLGLSEPPLIIEQRPNQERAKPEVRRQQARVPRTSRTVRVGHETSPDQDISEMILFPSSDSWSIRTKSCCSGSGYAE</sequence>
<feature type="chain" id="PRO_5046709005" description="Secreted protein" evidence="2">
    <location>
        <begin position="21"/>
        <end position="118"/>
    </location>
</feature>
<reference evidence="3 4" key="1">
    <citation type="submission" date="2021-07" db="EMBL/GenBank/DDBJ databases">
        <authorList>
            <person name="Palmer J.M."/>
        </authorList>
    </citation>
    <scope>NUCLEOTIDE SEQUENCE [LARGE SCALE GENOMIC DNA]</scope>
    <source>
        <strain evidence="3 4">AT_MEX2019</strain>
        <tissue evidence="3">Muscle</tissue>
    </source>
</reference>
<feature type="region of interest" description="Disordered" evidence="1">
    <location>
        <begin position="55"/>
        <end position="87"/>
    </location>
</feature>
<name>A0ABU7BUF7_9TELE</name>
<feature type="compositionally biased region" description="Basic and acidic residues" evidence="1">
    <location>
        <begin position="56"/>
        <end position="67"/>
    </location>
</feature>
<organism evidence="3 4">
    <name type="scientific">Ataeniobius toweri</name>
    <dbReference type="NCBI Taxonomy" id="208326"/>
    <lineage>
        <taxon>Eukaryota</taxon>
        <taxon>Metazoa</taxon>
        <taxon>Chordata</taxon>
        <taxon>Craniata</taxon>
        <taxon>Vertebrata</taxon>
        <taxon>Euteleostomi</taxon>
        <taxon>Actinopterygii</taxon>
        <taxon>Neopterygii</taxon>
        <taxon>Teleostei</taxon>
        <taxon>Neoteleostei</taxon>
        <taxon>Acanthomorphata</taxon>
        <taxon>Ovalentaria</taxon>
        <taxon>Atherinomorphae</taxon>
        <taxon>Cyprinodontiformes</taxon>
        <taxon>Goodeidae</taxon>
        <taxon>Ataeniobius</taxon>
    </lineage>
</organism>
<evidence type="ECO:0000313" key="4">
    <source>
        <dbReference type="Proteomes" id="UP001345963"/>
    </source>
</evidence>
<dbReference type="Proteomes" id="UP001345963">
    <property type="component" value="Unassembled WGS sequence"/>
</dbReference>
<evidence type="ECO:0008006" key="5">
    <source>
        <dbReference type="Google" id="ProtNLM"/>
    </source>
</evidence>
<protein>
    <recommendedName>
        <fullName evidence="5">Secreted protein</fullName>
    </recommendedName>
</protein>
<accession>A0ABU7BUF7</accession>
<proteinExistence type="predicted"/>
<keyword evidence="4" id="KW-1185">Reference proteome</keyword>
<dbReference type="EMBL" id="JAHUTI010063489">
    <property type="protein sequence ID" value="MED6253029.1"/>
    <property type="molecule type" value="Genomic_DNA"/>
</dbReference>
<keyword evidence="2" id="KW-0732">Signal</keyword>
<comment type="caution">
    <text evidence="3">The sequence shown here is derived from an EMBL/GenBank/DDBJ whole genome shotgun (WGS) entry which is preliminary data.</text>
</comment>
<evidence type="ECO:0000256" key="1">
    <source>
        <dbReference type="SAM" id="MobiDB-lite"/>
    </source>
</evidence>